<proteinExistence type="predicted"/>
<evidence type="ECO:0000313" key="1">
    <source>
        <dbReference type="EMBL" id="RKH59603.1"/>
    </source>
</evidence>
<dbReference type="EMBL" id="RAWB01000131">
    <property type="protein sequence ID" value="RKH59603.1"/>
    <property type="molecule type" value="Genomic_DNA"/>
</dbReference>
<name>A0A3A8PT95_9BACT</name>
<reference evidence="2" key="1">
    <citation type="submission" date="2018-09" db="EMBL/GenBank/DDBJ databases">
        <authorList>
            <person name="Livingstone P.G."/>
            <person name="Whitworth D.E."/>
        </authorList>
    </citation>
    <scope>NUCLEOTIDE SEQUENCE [LARGE SCALE GENOMIC DNA]</scope>
    <source>
        <strain evidence="2">CA051B</strain>
    </source>
</reference>
<sequence>MERGLHEIHRSASVRIQGSGAEAEVTSVEPTAELPVFIGLPGDVFNPKAGDALELVPKPGDEFPAFIA</sequence>
<protein>
    <submittedName>
        <fullName evidence="1">Uncharacterized protein</fullName>
    </submittedName>
</protein>
<comment type="caution">
    <text evidence="1">The sequence shown here is derived from an EMBL/GenBank/DDBJ whole genome shotgun (WGS) entry which is preliminary data.</text>
</comment>
<organism evidence="1 2">
    <name type="scientific">Corallococcus llansteffanensis</name>
    <dbReference type="NCBI Taxonomy" id="2316731"/>
    <lineage>
        <taxon>Bacteria</taxon>
        <taxon>Pseudomonadati</taxon>
        <taxon>Myxococcota</taxon>
        <taxon>Myxococcia</taxon>
        <taxon>Myxococcales</taxon>
        <taxon>Cystobacterineae</taxon>
        <taxon>Myxococcaceae</taxon>
        <taxon>Corallococcus</taxon>
    </lineage>
</organism>
<accession>A0A3A8PT95</accession>
<dbReference type="RefSeq" id="WP_120644009.1">
    <property type="nucleotide sequence ID" value="NZ_RAWB01000131.1"/>
</dbReference>
<gene>
    <name evidence="1" type="ORF">D7V93_14660</name>
</gene>
<keyword evidence="2" id="KW-1185">Reference proteome</keyword>
<dbReference type="AlphaFoldDB" id="A0A3A8PT95"/>
<evidence type="ECO:0000313" key="2">
    <source>
        <dbReference type="Proteomes" id="UP000272888"/>
    </source>
</evidence>
<dbReference type="Proteomes" id="UP000272888">
    <property type="component" value="Unassembled WGS sequence"/>
</dbReference>